<dbReference type="AlphaFoldDB" id="A0A834GZ69"/>
<organism evidence="1 2">
    <name type="scientific">Rhododendron simsii</name>
    <name type="common">Sims's rhododendron</name>
    <dbReference type="NCBI Taxonomy" id="118357"/>
    <lineage>
        <taxon>Eukaryota</taxon>
        <taxon>Viridiplantae</taxon>
        <taxon>Streptophyta</taxon>
        <taxon>Embryophyta</taxon>
        <taxon>Tracheophyta</taxon>
        <taxon>Spermatophyta</taxon>
        <taxon>Magnoliopsida</taxon>
        <taxon>eudicotyledons</taxon>
        <taxon>Gunneridae</taxon>
        <taxon>Pentapetalae</taxon>
        <taxon>asterids</taxon>
        <taxon>Ericales</taxon>
        <taxon>Ericaceae</taxon>
        <taxon>Ericoideae</taxon>
        <taxon>Rhodoreae</taxon>
        <taxon>Rhododendron</taxon>
    </lineage>
</organism>
<accession>A0A834GZ69</accession>
<dbReference type="PANTHER" id="PTHR34835">
    <property type="entry name" value="OS07G0283600 PROTEIN-RELATED"/>
    <property type="match status" value="1"/>
</dbReference>
<gene>
    <name evidence="1" type="ORF">RHSIM_Rhsim04G0163600</name>
</gene>
<comment type="caution">
    <text evidence="1">The sequence shown here is derived from an EMBL/GenBank/DDBJ whole genome shotgun (WGS) entry which is preliminary data.</text>
</comment>
<evidence type="ECO:0000313" key="1">
    <source>
        <dbReference type="EMBL" id="KAF7144570.1"/>
    </source>
</evidence>
<dbReference type="Proteomes" id="UP000626092">
    <property type="component" value="Unassembled WGS sequence"/>
</dbReference>
<name>A0A834GZ69_RHOSS</name>
<sequence length="229" mass="26445">MNKKLLSDNCRKYDEVVLKIIQSYEEDSSSFTMGDRKLKLTKEHVKVIFGISCGSAKMVETNIKKESVALAKRLGIKEARLSTPAMKQKIKELKSSKKEQDVDDVVRLLYLYLCATLFSSNQGTTVKWLYVQHVEDLEKVKQYDWIEAITKYLLMSIHKNHKELKGLKGSTYWLCEHTKLVDVKNPNAVPRVIKWKISDLQKSLKDFEHLSQLPGDKGIMSLLFFPFDV</sequence>
<evidence type="ECO:0000313" key="2">
    <source>
        <dbReference type="Proteomes" id="UP000626092"/>
    </source>
</evidence>
<proteinExistence type="predicted"/>
<protein>
    <submittedName>
        <fullName evidence="1">Uncharacterized protein</fullName>
    </submittedName>
</protein>
<dbReference type="EMBL" id="WJXA01000004">
    <property type="protein sequence ID" value="KAF7144570.1"/>
    <property type="molecule type" value="Genomic_DNA"/>
</dbReference>
<keyword evidence="2" id="KW-1185">Reference proteome</keyword>
<reference evidence="1" key="1">
    <citation type="submission" date="2019-11" db="EMBL/GenBank/DDBJ databases">
        <authorList>
            <person name="Liu Y."/>
            <person name="Hou J."/>
            <person name="Li T.-Q."/>
            <person name="Guan C.-H."/>
            <person name="Wu X."/>
            <person name="Wu H.-Z."/>
            <person name="Ling F."/>
            <person name="Zhang R."/>
            <person name="Shi X.-G."/>
            <person name="Ren J.-P."/>
            <person name="Chen E.-F."/>
            <person name="Sun J.-M."/>
        </authorList>
    </citation>
    <scope>NUCLEOTIDE SEQUENCE</scope>
    <source>
        <strain evidence="1">Adult_tree_wgs_1</strain>
        <tissue evidence="1">Leaves</tissue>
    </source>
</reference>
<dbReference type="OrthoDB" id="1723350at2759"/>